<dbReference type="EMBL" id="JANIIK010000111">
    <property type="protein sequence ID" value="KAJ3595552.1"/>
    <property type="molecule type" value="Genomic_DNA"/>
</dbReference>
<reference evidence="2" key="1">
    <citation type="submission" date="2022-07" db="EMBL/GenBank/DDBJ databases">
        <title>Chromosome-level genome of Muraenolepis orangiensis.</title>
        <authorList>
            <person name="Kim J."/>
        </authorList>
    </citation>
    <scope>NUCLEOTIDE SEQUENCE</scope>
    <source>
        <strain evidence="2">KU_S4_2022</strain>
        <tissue evidence="2">Muscle</tissue>
    </source>
</reference>
<evidence type="ECO:0000313" key="2">
    <source>
        <dbReference type="EMBL" id="KAJ3595552.1"/>
    </source>
</evidence>
<feature type="compositionally biased region" description="Basic and acidic residues" evidence="1">
    <location>
        <begin position="42"/>
        <end position="52"/>
    </location>
</feature>
<dbReference type="Proteomes" id="UP001148018">
    <property type="component" value="Unassembled WGS sequence"/>
</dbReference>
<comment type="caution">
    <text evidence="2">The sequence shown here is derived from an EMBL/GenBank/DDBJ whole genome shotgun (WGS) entry which is preliminary data.</text>
</comment>
<proteinExistence type="predicted"/>
<feature type="compositionally biased region" description="Basic and acidic residues" evidence="1">
    <location>
        <begin position="93"/>
        <end position="104"/>
    </location>
</feature>
<evidence type="ECO:0000313" key="3">
    <source>
        <dbReference type="Proteomes" id="UP001148018"/>
    </source>
</evidence>
<dbReference type="AlphaFoldDB" id="A0A9Q0DW00"/>
<organism evidence="2 3">
    <name type="scientific">Muraenolepis orangiensis</name>
    <name type="common">Patagonian moray cod</name>
    <dbReference type="NCBI Taxonomy" id="630683"/>
    <lineage>
        <taxon>Eukaryota</taxon>
        <taxon>Metazoa</taxon>
        <taxon>Chordata</taxon>
        <taxon>Craniata</taxon>
        <taxon>Vertebrata</taxon>
        <taxon>Euteleostomi</taxon>
        <taxon>Actinopterygii</taxon>
        <taxon>Neopterygii</taxon>
        <taxon>Teleostei</taxon>
        <taxon>Neoteleostei</taxon>
        <taxon>Acanthomorphata</taxon>
        <taxon>Zeiogadaria</taxon>
        <taxon>Gadariae</taxon>
        <taxon>Gadiformes</taxon>
        <taxon>Muraenolepidoidei</taxon>
        <taxon>Muraenolepididae</taxon>
        <taxon>Muraenolepis</taxon>
    </lineage>
</organism>
<gene>
    <name evidence="2" type="ORF">NHX12_004855</name>
</gene>
<keyword evidence="3" id="KW-1185">Reference proteome</keyword>
<protein>
    <submittedName>
        <fullName evidence="2">Uncharacterized protein</fullName>
    </submittedName>
</protein>
<feature type="region of interest" description="Disordered" evidence="1">
    <location>
        <begin position="42"/>
        <end position="112"/>
    </location>
</feature>
<sequence length="112" mass="12826">MRLKKQPDVSVYVVVRKWGERKGGAWNLLTQCMFFPMGCEQTGERVESDKETGASCSESDGNHWERENEEEDHNTQQQEEMIEQDSEGEQGEGELRESITKGDRLLLSTEGE</sequence>
<evidence type="ECO:0000256" key="1">
    <source>
        <dbReference type="SAM" id="MobiDB-lite"/>
    </source>
</evidence>
<feature type="compositionally biased region" description="Acidic residues" evidence="1">
    <location>
        <begin position="80"/>
        <end position="92"/>
    </location>
</feature>
<accession>A0A9Q0DW00</accession>
<name>A0A9Q0DW00_9TELE</name>